<evidence type="ECO:0000313" key="2">
    <source>
        <dbReference type="Proteomes" id="UP001469553"/>
    </source>
</evidence>
<dbReference type="EMBL" id="JAHRIP010048471">
    <property type="protein sequence ID" value="MEQ2299780.1"/>
    <property type="molecule type" value="Genomic_DNA"/>
</dbReference>
<proteinExistence type="predicted"/>
<evidence type="ECO:0000313" key="1">
    <source>
        <dbReference type="EMBL" id="MEQ2299780.1"/>
    </source>
</evidence>
<accession>A0ABV0Z2D6</accession>
<protein>
    <submittedName>
        <fullName evidence="1">Uncharacterized protein</fullName>
    </submittedName>
</protein>
<name>A0ABV0Z2D6_9TELE</name>
<dbReference type="Proteomes" id="UP001469553">
    <property type="component" value="Unassembled WGS sequence"/>
</dbReference>
<sequence>MSEFPSLEKMGEQQIPNVSLSVSAVIGLIFSGFPQRPLSVLIARNSSNLIRNNTIQCGTTQQNNSTNNKDQEPHYLRVTFLRTVGTHILSLKQTQTKLHPTNA</sequence>
<comment type="caution">
    <text evidence="1">The sequence shown here is derived from an EMBL/GenBank/DDBJ whole genome shotgun (WGS) entry which is preliminary data.</text>
</comment>
<organism evidence="1 2">
    <name type="scientific">Ameca splendens</name>
    <dbReference type="NCBI Taxonomy" id="208324"/>
    <lineage>
        <taxon>Eukaryota</taxon>
        <taxon>Metazoa</taxon>
        <taxon>Chordata</taxon>
        <taxon>Craniata</taxon>
        <taxon>Vertebrata</taxon>
        <taxon>Euteleostomi</taxon>
        <taxon>Actinopterygii</taxon>
        <taxon>Neopterygii</taxon>
        <taxon>Teleostei</taxon>
        <taxon>Neoteleostei</taxon>
        <taxon>Acanthomorphata</taxon>
        <taxon>Ovalentaria</taxon>
        <taxon>Atherinomorphae</taxon>
        <taxon>Cyprinodontiformes</taxon>
        <taxon>Goodeidae</taxon>
        <taxon>Ameca</taxon>
    </lineage>
</organism>
<gene>
    <name evidence="1" type="ORF">AMECASPLE_018524</name>
</gene>
<reference evidence="1 2" key="1">
    <citation type="submission" date="2021-06" db="EMBL/GenBank/DDBJ databases">
        <authorList>
            <person name="Palmer J.M."/>
        </authorList>
    </citation>
    <scope>NUCLEOTIDE SEQUENCE [LARGE SCALE GENOMIC DNA]</scope>
    <source>
        <strain evidence="1 2">AS_MEX2019</strain>
        <tissue evidence="1">Muscle</tissue>
    </source>
</reference>
<keyword evidence="2" id="KW-1185">Reference proteome</keyword>